<dbReference type="EMBL" id="BLLF01001755">
    <property type="protein sequence ID" value="GFH21059.1"/>
    <property type="molecule type" value="Genomic_DNA"/>
</dbReference>
<organism evidence="1 2">
    <name type="scientific">Haematococcus lacustris</name>
    <name type="common">Green alga</name>
    <name type="synonym">Haematococcus pluvialis</name>
    <dbReference type="NCBI Taxonomy" id="44745"/>
    <lineage>
        <taxon>Eukaryota</taxon>
        <taxon>Viridiplantae</taxon>
        <taxon>Chlorophyta</taxon>
        <taxon>core chlorophytes</taxon>
        <taxon>Chlorophyceae</taxon>
        <taxon>CS clade</taxon>
        <taxon>Chlamydomonadales</taxon>
        <taxon>Haematococcaceae</taxon>
        <taxon>Haematococcus</taxon>
    </lineage>
</organism>
<accession>A0A699ZN50</accession>
<evidence type="ECO:0000313" key="2">
    <source>
        <dbReference type="Proteomes" id="UP000485058"/>
    </source>
</evidence>
<proteinExistence type="predicted"/>
<sequence length="107" mass="11465">MDILQLDVDEQALDALLAEDVTQLLQREFGSTYPQMMGPLLHERSPAWASPGGTGGGKRSRGWSDLLPAAPIQEGLTYCRTHHAMYSRGSQTVPANADAAAVKGDAK</sequence>
<protein>
    <submittedName>
        <fullName evidence="1">Uncharacterized protein</fullName>
    </submittedName>
</protein>
<dbReference type="Proteomes" id="UP000485058">
    <property type="component" value="Unassembled WGS sequence"/>
</dbReference>
<keyword evidence="2" id="KW-1185">Reference proteome</keyword>
<dbReference type="AlphaFoldDB" id="A0A699ZN50"/>
<feature type="non-terminal residue" evidence="1">
    <location>
        <position position="1"/>
    </location>
</feature>
<reference evidence="1 2" key="1">
    <citation type="submission" date="2020-02" db="EMBL/GenBank/DDBJ databases">
        <title>Draft genome sequence of Haematococcus lacustris strain NIES-144.</title>
        <authorList>
            <person name="Morimoto D."/>
            <person name="Nakagawa S."/>
            <person name="Yoshida T."/>
            <person name="Sawayama S."/>
        </authorList>
    </citation>
    <scope>NUCLEOTIDE SEQUENCE [LARGE SCALE GENOMIC DNA]</scope>
    <source>
        <strain evidence="1 2">NIES-144</strain>
    </source>
</reference>
<gene>
    <name evidence="1" type="ORF">HaLaN_18292</name>
</gene>
<evidence type="ECO:0000313" key="1">
    <source>
        <dbReference type="EMBL" id="GFH21059.1"/>
    </source>
</evidence>
<name>A0A699ZN50_HAELA</name>
<comment type="caution">
    <text evidence="1">The sequence shown here is derived from an EMBL/GenBank/DDBJ whole genome shotgun (WGS) entry which is preliminary data.</text>
</comment>